<comment type="caution">
    <text evidence="1">The sequence shown here is derived from an EMBL/GenBank/DDBJ whole genome shotgun (WGS) entry which is preliminary data.</text>
</comment>
<dbReference type="EMBL" id="JBEAAL010000019">
    <property type="protein sequence ID" value="MEQ1407576.1"/>
    <property type="molecule type" value="Genomic_DNA"/>
</dbReference>
<dbReference type="Pfam" id="PF12686">
    <property type="entry name" value="DUF3800"/>
    <property type="match status" value="1"/>
</dbReference>
<evidence type="ECO:0000313" key="2">
    <source>
        <dbReference type="Proteomes" id="UP001496627"/>
    </source>
</evidence>
<evidence type="ECO:0000313" key="1">
    <source>
        <dbReference type="EMBL" id="MEQ1407576.1"/>
    </source>
</evidence>
<accession>A0ABV0M6T6</accession>
<dbReference type="Proteomes" id="UP001496627">
    <property type="component" value="Unassembled WGS sequence"/>
</dbReference>
<organism evidence="1 2">
    <name type="scientific">Neorhizobium phenanthreniclasticum</name>
    <dbReference type="NCBI Taxonomy" id="3157917"/>
    <lineage>
        <taxon>Bacteria</taxon>
        <taxon>Pseudomonadati</taxon>
        <taxon>Pseudomonadota</taxon>
        <taxon>Alphaproteobacteria</taxon>
        <taxon>Hyphomicrobiales</taxon>
        <taxon>Rhizobiaceae</taxon>
        <taxon>Rhizobium/Agrobacterium group</taxon>
        <taxon>Neorhizobium</taxon>
    </lineage>
</organism>
<reference evidence="1 2" key="1">
    <citation type="submission" date="2024-05" db="EMBL/GenBank/DDBJ databases">
        <title>Neorhizobium sp. Rsf11, a plant growth promoting and heavy metal resistant PAH-degrader.</title>
        <authorList>
            <person name="Golubev S.N."/>
            <person name="Muratova A.Y."/>
            <person name="Markelova M.I."/>
        </authorList>
    </citation>
    <scope>NUCLEOTIDE SEQUENCE [LARGE SCALE GENOMIC DNA]</scope>
    <source>
        <strain evidence="1 2">Rsf11</strain>
    </source>
</reference>
<proteinExistence type="predicted"/>
<name>A0ABV0M6T6_9HYPH</name>
<sequence length="269" mass="31087">MVLQAYIDDSGDDDVFALAGFISSAEAWAKFSKEWENALGWGVLGNSGSKRFKMAEMAYLDERMERVPAFFNIISSHVLCAISFVYRKEDLVRAKQRIRLSDGRPINWGFMDNQYMLAFKHLMDLFHNGREHDLKGIIASGEKIDFIFDEQSEKRQVIAGWDEYMNTRPAAVRRLYGSLPKFEDDEDFLPLQAADFWAWWIRKWHADRINPEDSVLDFGRVKIKGAKFPRLRLWADEDHLTNNLLGVLREAHQDCAVIDLKNFSVSGAL</sequence>
<protein>
    <submittedName>
        <fullName evidence="1">DUF3800 domain-containing protein</fullName>
    </submittedName>
</protein>
<dbReference type="RefSeq" id="WP_348863993.1">
    <property type="nucleotide sequence ID" value="NZ_JBEAAL010000019.1"/>
</dbReference>
<dbReference type="InterPro" id="IPR024524">
    <property type="entry name" value="DUF3800"/>
</dbReference>
<keyword evidence="2" id="KW-1185">Reference proteome</keyword>
<gene>
    <name evidence="1" type="ORF">ABK249_21880</name>
</gene>